<evidence type="ECO:0000256" key="2">
    <source>
        <dbReference type="SAM" id="Phobius"/>
    </source>
</evidence>
<name>A0A1F5LP91_PENAI</name>
<dbReference type="EMBL" id="LXJU01000005">
    <property type="protein sequence ID" value="OGE54840.1"/>
    <property type="molecule type" value="Genomic_DNA"/>
</dbReference>
<evidence type="ECO:0000256" key="3">
    <source>
        <dbReference type="SAM" id="SignalP"/>
    </source>
</evidence>
<feature type="region of interest" description="Disordered" evidence="1">
    <location>
        <begin position="394"/>
        <end position="417"/>
    </location>
</feature>
<evidence type="ECO:0000313" key="4">
    <source>
        <dbReference type="EMBL" id="OGE54840.1"/>
    </source>
</evidence>
<reference evidence="4 5" key="1">
    <citation type="journal article" date="2016" name="Sci. Rep.">
        <title>Penicillium arizonense, a new, genome sequenced fungal species, reveals a high chemical diversity in secreted metabolites.</title>
        <authorList>
            <person name="Grijseels S."/>
            <person name="Nielsen J.C."/>
            <person name="Randelovic M."/>
            <person name="Nielsen J."/>
            <person name="Nielsen K.F."/>
            <person name="Workman M."/>
            <person name="Frisvad J.C."/>
        </authorList>
    </citation>
    <scope>NUCLEOTIDE SEQUENCE [LARGE SCALE GENOMIC DNA]</scope>
    <source>
        <strain evidence="4 5">CBS 141311</strain>
    </source>
</reference>
<feature type="compositionally biased region" description="Low complexity" evidence="1">
    <location>
        <begin position="369"/>
        <end position="381"/>
    </location>
</feature>
<keyword evidence="2" id="KW-1133">Transmembrane helix</keyword>
<dbReference type="AlphaFoldDB" id="A0A1F5LP91"/>
<comment type="caution">
    <text evidence="4">The sequence shown here is derived from an EMBL/GenBank/DDBJ whole genome shotgun (WGS) entry which is preliminary data.</text>
</comment>
<feature type="transmembrane region" description="Helical" evidence="2">
    <location>
        <begin position="235"/>
        <end position="261"/>
    </location>
</feature>
<accession>A0A1F5LP91</accession>
<dbReference type="OrthoDB" id="3795566at2759"/>
<feature type="non-terminal residue" evidence="4">
    <location>
        <position position="445"/>
    </location>
</feature>
<keyword evidence="2" id="KW-0472">Membrane</keyword>
<feature type="compositionally biased region" description="Low complexity" evidence="1">
    <location>
        <begin position="394"/>
        <end position="406"/>
    </location>
</feature>
<protein>
    <submittedName>
        <fullName evidence="4">Uncharacterized protein</fullName>
    </submittedName>
</protein>
<sequence>MAPSHSFKLYLSLALSYLSPLVSAAPWIVTENYEQELVTYGYNSLRVNTYIQQITPTATLPAEALSTITSTDTVFGYTIVEKLYPTGYGSAAAYDNGYSVDSDGNVHSTVYKVNLTFTAPTGCSTKWTSTIAAEVTPPYTIANALPRETGAASTSVDDTRPFQPTTYYFDVVYVNPTQIPSRTLSSLSYFNTPTSVAGGASCQYTSSSSSYYGGGYYTNNYYGDDYWDNWYTSKWGLGIGISGLALTLICVLGWIGLFLILGFIEAWVRFRRLMTGWQTRRGLPLFWCFLIFPVTLFFLFCFRKGYRARSREDAEVLKKRWDAMPFGTKLKLYFVWGFRFKYPPILGPAPARVQGSKKPKDSGPRLLDATPPGSAAGSGAERGLAGVPEVGEVQGQQGHVVPQSHVPDVEASGPISGARDEEIGHARWWKFRWERPLFLIIHVSN</sequence>
<dbReference type="RefSeq" id="XP_022490270.1">
    <property type="nucleotide sequence ID" value="XM_022629677.1"/>
</dbReference>
<gene>
    <name evidence="4" type="ORF">PENARI_c005G03606</name>
</gene>
<organism evidence="4 5">
    <name type="scientific">Penicillium arizonense</name>
    <dbReference type="NCBI Taxonomy" id="1835702"/>
    <lineage>
        <taxon>Eukaryota</taxon>
        <taxon>Fungi</taxon>
        <taxon>Dikarya</taxon>
        <taxon>Ascomycota</taxon>
        <taxon>Pezizomycotina</taxon>
        <taxon>Eurotiomycetes</taxon>
        <taxon>Eurotiomycetidae</taxon>
        <taxon>Eurotiales</taxon>
        <taxon>Aspergillaceae</taxon>
        <taxon>Penicillium</taxon>
    </lineage>
</organism>
<dbReference type="Proteomes" id="UP000177622">
    <property type="component" value="Unassembled WGS sequence"/>
</dbReference>
<feature type="region of interest" description="Disordered" evidence="1">
    <location>
        <begin position="351"/>
        <end position="381"/>
    </location>
</feature>
<feature type="signal peptide" evidence="3">
    <location>
        <begin position="1"/>
        <end position="24"/>
    </location>
</feature>
<keyword evidence="3" id="KW-0732">Signal</keyword>
<proteinExistence type="predicted"/>
<feature type="chain" id="PRO_5009519755" evidence="3">
    <location>
        <begin position="25"/>
        <end position="445"/>
    </location>
</feature>
<dbReference type="GeneID" id="34574411"/>
<keyword evidence="2" id="KW-0812">Transmembrane</keyword>
<keyword evidence="5" id="KW-1185">Reference proteome</keyword>
<feature type="transmembrane region" description="Helical" evidence="2">
    <location>
        <begin position="282"/>
        <end position="300"/>
    </location>
</feature>
<evidence type="ECO:0000313" key="5">
    <source>
        <dbReference type="Proteomes" id="UP000177622"/>
    </source>
</evidence>
<evidence type="ECO:0000256" key="1">
    <source>
        <dbReference type="SAM" id="MobiDB-lite"/>
    </source>
</evidence>